<organism evidence="1 2">
    <name type="scientific">Coniosporium tulheliwenetii</name>
    <dbReference type="NCBI Taxonomy" id="3383036"/>
    <lineage>
        <taxon>Eukaryota</taxon>
        <taxon>Fungi</taxon>
        <taxon>Dikarya</taxon>
        <taxon>Ascomycota</taxon>
        <taxon>Pezizomycotina</taxon>
        <taxon>Dothideomycetes</taxon>
        <taxon>Dothideomycetes incertae sedis</taxon>
        <taxon>Coniosporium</taxon>
    </lineage>
</organism>
<keyword evidence="2" id="KW-1185">Reference proteome</keyword>
<name>A0ACC2YKK6_9PEZI</name>
<protein>
    <submittedName>
        <fullName evidence="1">Uncharacterized protein</fullName>
    </submittedName>
</protein>
<gene>
    <name evidence="1" type="ORF">H2199_008127</name>
</gene>
<dbReference type="Proteomes" id="UP001172680">
    <property type="component" value="Unassembled WGS sequence"/>
</dbReference>
<sequence>MMRVVGLCSSRKALLELDADTSLAASTSSIAEHEAAAILAGQGCDEAHPVCERCRKGNRDCVYPEPSTTSKSSRSSAKAKDSSQESGESGDDAEHDEKGRSSLSPTKRIPRDKNRPNTNELLYPQPVNPREKYLPPDLLYYINYYRTSMSHYHLFIKNDSTDYMRTTFVEIATRNEPLLYAVVGFAAYHHTLTRPNGKIQDFLKYYNKSISLLRASIQRNQRQNVAILLTILQLASFEEYLGDWVNLLGHQRAAYEVLTSLYTPQTIMQNETLRKILQWYIRFDLYASVIAGCGTILGREWVAAAYEYYAQQAVEKPNDIEYKYEERIFRSRLLATDIAILFSRRARATIDNDSFAIECDNLRRQFDMYEVQIDPALRDPSKLVTSFSGSPLRDPCDAVSPASSETLYGDNLFSTNFLLVDFWAMDLMLRHHLLTAGLMEPAEAAGLTAKALKVYNMFEAIERYPHSPPGAVVATQASLNVASFFLPRDDKYNMWMRRSLAKVESLGYIFPTTLRAKISEHWGVDCHWWWLPNDEGLPPLIRTMRKFAEERTMAPKDQAAEDLRDMKGLFKFTSLSISDSPGSTESQGTHMDTSDVLTDQSPDGVSMPPDDSLLYDAQPDLSWGVGHDRFTEY</sequence>
<proteinExistence type="predicted"/>
<accession>A0ACC2YKK6</accession>
<evidence type="ECO:0000313" key="1">
    <source>
        <dbReference type="EMBL" id="KAJ9635775.1"/>
    </source>
</evidence>
<comment type="caution">
    <text evidence="1">The sequence shown here is derived from an EMBL/GenBank/DDBJ whole genome shotgun (WGS) entry which is preliminary data.</text>
</comment>
<evidence type="ECO:0000313" key="2">
    <source>
        <dbReference type="Proteomes" id="UP001172680"/>
    </source>
</evidence>
<dbReference type="EMBL" id="JAPDRP010000026">
    <property type="protein sequence ID" value="KAJ9635775.1"/>
    <property type="molecule type" value="Genomic_DNA"/>
</dbReference>
<reference evidence="1" key="1">
    <citation type="submission" date="2022-10" db="EMBL/GenBank/DDBJ databases">
        <title>Culturing micro-colonial fungi from biological soil crusts in the Mojave desert and describing Neophaeococcomyces mojavensis, and introducing the new genera and species Taxawa tesnikishii.</title>
        <authorList>
            <person name="Kurbessoian T."/>
            <person name="Stajich J.E."/>
        </authorList>
    </citation>
    <scope>NUCLEOTIDE SEQUENCE</scope>
    <source>
        <strain evidence="1">JES_115</strain>
    </source>
</reference>